<dbReference type="Gene3D" id="3.20.20.80">
    <property type="entry name" value="Glycosidases"/>
    <property type="match status" value="1"/>
</dbReference>
<dbReference type="AlphaFoldDB" id="A0A4R7PZA2"/>
<reference evidence="2 3" key="1">
    <citation type="submission" date="2019-03" db="EMBL/GenBank/DDBJ databases">
        <title>Genomic Encyclopedia of Archaeal and Bacterial Type Strains, Phase II (KMG-II): from individual species to whole genera.</title>
        <authorList>
            <person name="Goeker M."/>
        </authorList>
    </citation>
    <scope>NUCLEOTIDE SEQUENCE [LARGE SCALE GENOMIC DNA]</scope>
    <source>
        <strain evidence="2 3">DSM 28135</strain>
    </source>
</reference>
<dbReference type="GO" id="GO:0004553">
    <property type="term" value="F:hydrolase activity, hydrolyzing O-glycosyl compounds"/>
    <property type="evidence" value="ECO:0007669"/>
    <property type="project" value="InterPro"/>
</dbReference>
<dbReference type="OrthoDB" id="9774262at2"/>
<proteinExistence type="predicted"/>
<dbReference type="GO" id="GO:0005975">
    <property type="term" value="P:carbohydrate metabolic process"/>
    <property type="evidence" value="ECO:0007669"/>
    <property type="project" value="InterPro"/>
</dbReference>
<keyword evidence="3" id="KW-1185">Reference proteome</keyword>
<protein>
    <submittedName>
        <fullName evidence="2">Glycosyl hydrolase family 2</fullName>
    </submittedName>
</protein>
<evidence type="ECO:0000313" key="2">
    <source>
        <dbReference type="EMBL" id="TDU39762.1"/>
    </source>
</evidence>
<comment type="caution">
    <text evidence="2">The sequence shown here is derived from an EMBL/GenBank/DDBJ whole genome shotgun (WGS) entry which is preliminary data.</text>
</comment>
<evidence type="ECO:0000313" key="3">
    <source>
        <dbReference type="Proteomes" id="UP000294689"/>
    </source>
</evidence>
<dbReference type="Pfam" id="PF02836">
    <property type="entry name" value="Glyco_hydro_2_C"/>
    <property type="match status" value="1"/>
</dbReference>
<dbReference type="InterPro" id="IPR017853">
    <property type="entry name" value="GH"/>
</dbReference>
<sequence length="441" mass="51278">MKRSVTGSLLVGLSLVMLLFVVFRTTYATTKIVDKTRKVFIIKDKGKFQLYRNGVPFKIRGATGHSYLKDLADIGANTVRVYDFKNIGTLLDEAHRLNLAVIVDIPLSKYTDGDEFYSDLNQIRQFKDTIKNLVNSYKHHPALLFWSLGNELDYPLVLRKNDFINTYNELIDLIQTEDPDHPVGTSIVPSRPQTLSIHLHSPQLDFIGFNAFGNLQMIKPLMRKINLLTNAMPYYISEYGNNGPWEEEGTLWSVPIEQTSTKKAEQYSNYYKSYIQPNTASMGDLVFYWGHKQEHTHTWFSIFDDQGRKSEVFYTLKTQWGQPENKAEWPPQINYMRIDNQGSKDTLIYNAKTIKTAEILMVKEPIEDYQYEWEIYKEGWNYQQTKKEARPENIPFTTIAKNANSLTFKVPEKEGPYRMFVYVYDQKGNFATTNVPFYVLN</sequence>
<dbReference type="SUPFAM" id="SSF51445">
    <property type="entry name" value="(Trans)glycosidases"/>
    <property type="match status" value="1"/>
</dbReference>
<evidence type="ECO:0000259" key="1">
    <source>
        <dbReference type="Pfam" id="PF02836"/>
    </source>
</evidence>
<dbReference type="EMBL" id="SOBW01000008">
    <property type="protein sequence ID" value="TDU39762.1"/>
    <property type="molecule type" value="Genomic_DNA"/>
</dbReference>
<keyword evidence="2" id="KW-0378">Hydrolase</keyword>
<dbReference type="Proteomes" id="UP000294689">
    <property type="component" value="Unassembled WGS sequence"/>
</dbReference>
<name>A0A4R7PZA2_9FLAO</name>
<organism evidence="2 3">
    <name type="scientific">Gelidibacter sediminis</name>
    <dbReference type="NCBI Taxonomy" id="1608710"/>
    <lineage>
        <taxon>Bacteria</taxon>
        <taxon>Pseudomonadati</taxon>
        <taxon>Bacteroidota</taxon>
        <taxon>Flavobacteriia</taxon>
        <taxon>Flavobacteriales</taxon>
        <taxon>Flavobacteriaceae</taxon>
        <taxon>Gelidibacter</taxon>
    </lineage>
</organism>
<accession>A0A4R7PZA2</accession>
<dbReference type="InterPro" id="IPR006103">
    <property type="entry name" value="Glyco_hydro_2_cat"/>
</dbReference>
<dbReference type="RefSeq" id="WP_133757818.1">
    <property type="nucleotide sequence ID" value="NZ_SOBW01000008.1"/>
</dbReference>
<gene>
    <name evidence="2" type="ORF">BXY82_1792</name>
</gene>
<feature type="domain" description="Glycoside hydrolase family 2 catalytic" evidence="1">
    <location>
        <begin position="120"/>
        <end position="242"/>
    </location>
</feature>